<protein>
    <recommendedName>
        <fullName evidence="2">GIY-YIG domain-containing protein</fullName>
    </recommendedName>
</protein>
<comment type="caution">
    <text evidence="1">The sequence shown here is derived from an EMBL/GenBank/DDBJ whole genome shotgun (WGS) entry which is preliminary data.</text>
</comment>
<proteinExistence type="predicted"/>
<organism evidence="1">
    <name type="scientific">marine sediment metagenome</name>
    <dbReference type="NCBI Taxonomy" id="412755"/>
    <lineage>
        <taxon>unclassified sequences</taxon>
        <taxon>metagenomes</taxon>
        <taxon>ecological metagenomes</taxon>
    </lineage>
</organism>
<dbReference type="EMBL" id="LAZR01051412">
    <property type="protein sequence ID" value="KKK85212.1"/>
    <property type="molecule type" value="Genomic_DNA"/>
</dbReference>
<gene>
    <name evidence="1" type="ORF">LCGC14_2775570</name>
</gene>
<accession>A0A0F8YUT6</accession>
<reference evidence="1" key="1">
    <citation type="journal article" date="2015" name="Nature">
        <title>Complex archaea that bridge the gap between prokaryotes and eukaryotes.</title>
        <authorList>
            <person name="Spang A."/>
            <person name="Saw J.H."/>
            <person name="Jorgensen S.L."/>
            <person name="Zaremba-Niedzwiedzka K."/>
            <person name="Martijn J."/>
            <person name="Lind A.E."/>
            <person name="van Eijk R."/>
            <person name="Schleper C."/>
            <person name="Guy L."/>
            <person name="Ettema T.J."/>
        </authorList>
    </citation>
    <scope>NUCLEOTIDE SEQUENCE</scope>
</reference>
<dbReference type="AlphaFoldDB" id="A0A0F8YUT6"/>
<evidence type="ECO:0008006" key="2">
    <source>
        <dbReference type="Google" id="ProtNLM"/>
    </source>
</evidence>
<sequence>ANRFEKYCELVRSVLWDNSKCYDELKRSCELLDKILGGAFERDLAKDSSIFSKAKDYIEDKSGIFLIEFEGYWRDQNKSGVPLISGLFCVYECTHDKQEKTVSLNKLLYIGEADNARDRIANHEKYNQWKKHVESGNTLCFTFGAIRSLNRERCKAAMICEHKPPENTEYKNSFPFDHTKVILSGKTAFLTEAFAFNRT</sequence>
<evidence type="ECO:0000313" key="1">
    <source>
        <dbReference type="EMBL" id="KKK85212.1"/>
    </source>
</evidence>
<name>A0A0F8YUT6_9ZZZZ</name>
<feature type="non-terminal residue" evidence="1">
    <location>
        <position position="1"/>
    </location>
</feature>